<feature type="compositionally biased region" description="Polar residues" evidence="1">
    <location>
        <begin position="264"/>
        <end position="284"/>
    </location>
</feature>
<proteinExistence type="predicted"/>
<feature type="region of interest" description="Disordered" evidence="1">
    <location>
        <begin position="260"/>
        <end position="333"/>
    </location>
</feature>
<dbReference type="AlphaFoldDB" id="A0A6C0BKH5"/>
<accession>A0A6C0BKH5</accession>
<evidence type="ECO:0000313" key="2">
    <source>
        <dbReference type="EMBL" id="QHS92877.1"/>
    </source>
</evidence>
<name>A0A6C0BKH5_9ZZZZ</name>
<evidence type="ECO:0000256" key="1">
    <source>
        <dbReference type="SAM" id="MobiDB-lite"/>
    </source>
</evidence>
<protein>
    <submittedName>
        <fullName evidence="2">Uncharacterized protein</fullName>
    </submittedName>
</protein>
<feature type="compositionally biased region" description="Polar residues" evidence="1">
    <location>
        <begin position="320"/>
        <end position="329"/>
    </location>
</feature>
<sequence length="360" mass="41027">MSLNYSVLPQEVLFNAALYGPASPLLSSEYIAKEMSLINPNFKWCLEFIIAHDKTLQGLSRQYLRFLGEPFQNGRFKIMIGRWRLPFNPDIVPQSIIMATECNNQSLSQRYPHIFPSPPSSVDIIDAVRRLDPKFNFGAVFRRELDNIRIDENLRRLMEYDPQDPYMSLYVRSVLNGDIKRAAADKDEIIVDYSRDDMVPLFNQEARKTFPQVTVGRRYGSWSMSVPSDLVDTPGGGRELMEKYNTVTGWLVRKVNPHYIPPRDNNSTMSPMGPSSTLSLSRPVTLQPPRVGASLQRPLLPSNRPPATLNQGLRPPLQRPNINPRSTMTLRPPSRVIVSPPIQQAISREHIKQYIDPDAQ</sequence>
<reference evidence="2" key="1">
    <citation type="journal article" date="2020" name="Nature">
        <title>Giant virus diversity and host interactions through global metagenomics.</title>
        <authorList>
            <person name="Schulz F."/>
            <person name="Roux S."/>
            <person name="Paez-Espino D."/>
            <person name="Jungbluth S."/>
            <person name="Walsh D.A."/>
            <person name="Denef V.J."/>
            <person name="McMahon K.D."/>
            <person name="Konstantinidis K.T."/>
            <person name="Eloe-Fadrosh E.A."/>
            <person name="Kyrpides N.C."/>
            <person name="Woyke T."/>
        </authorList>
    </citation>
    <scope>NUCLEOTIDE SEQUENCE</scope>
    <source>
        <strain evidence="2">GVMAG-M-3300017651-5</strain>
    </source>
</reference>
<organism evidence="2">
    <name type="scientific">viral metagenome</name>
    <dbReference type="NCBI Taxonomy" id="1070528"/>
    <lineage>
        <taxon>unclassified sequences</taxon>
        <taxon>metagenomes</taxon>
        <taxon>organismal metagenomes</taxon>
    </lineage>
</organism>
<dbReference type="EMBL" id="MN739193">
    <property type="protein sequence ID" value="QHS92877.1"/>
    <property type="molecule type" value="Genomic_DNA"/>
</dbReference>